<organism evidence="2 3">
    <name type="scientific">Rhizophagus irregularis (strain DAOM 197198w)</name>
    <name type="common">Glomus intraradices</name>
    <dbReference type="NCBI Taxonomy" id="1432141"/>
    <lineage>
        <taxon>Eukaryota</taxon>
        <taxon>Fungi</taxon>
        <taxon>Fungi incertae sedis</taxon>
        <taxon>Mucoromycota</taxon>
        <taxon>Glomeromycotina</taxon>
        <taxon>Glomeromycetes</taxon>
        <taxon>Glomerales</taxon>
        <taxon>Glomeraceae</taxon>
        <taxon>Rhizophagus</taxon>
    </lineage>
</organism>
<dbReference type="CDD" id="cd18186">
    <property type="entry name" value="BTB_POZ_ZBTB_KLHL-like"/>
    <property type="match status" value="1"/>
</dbReference>
<dbReference type="SMART" id="SM00225">
    <property type="entry name" value="BTB"/>
    <property type="match status" value="1"/>
</dbReference>
<dbReference type="Proteomes" id="UP000022910">
    <property type="component" value="Unassembled WGS sequence"/>
</dbReference>
<dbReference type="Pfam" id="PF00651">
    <property type="entry name" value="BTB"/>
    <property type="match status" value="1"/>
</dbReference>
<gene>
    <name evidence="2" type="ORF">RirG_078580</name>
</gene>
<dbReference type="InterPro" id="IPR011705">
    <property type="entry name" value="BACK"/>
</dbReference>
<dbReference type="EMBL" id="JEMT01016126">
    <property type="protein sequence ID" value="EXX71442.1"/>
    <property type="molecule type" value="Genomic_DNA"/>
</dbReference>
<accession>A0A015JPI2</accession>
<dbReference type="PANTHER" id="PTHR24410:SF23">
    <property type="entry name" value="BTB DOMAIN-CONTAINING PROTEIN-RELATED"/>
    <property type="match status" value="1"/>
</dbReference>
<keyword evidence="3" id="KW-1185">Reference proteome</keyword>
<dbReference type="HOGENOM" id="CLU_021542_0_1_1"/>
<dbReference type="PROSITE" id="PS50097">
    <property type="entry name" value="BTB"/>
    <property type="match status" value="1"/>
</dbReference>
<dbReference type="OrthoDB" id="298084at2759"/>
<dbReference type="Gene3D" id="1.25.40.420">
    <property type="match status" value="1"/>
</dbReference>
<evidence type="ECO:0000313" key="3">
    <source>
        <dbReference type="Proteomes" id="UP000022910"/>
    </source>
</evidence>
<dbReference type="AlphaFoldDB" id="A0A015JPI2"/>
<feature type="domain" description="BTB" evidence="1">
    <location>
        <begin position="28"/>
        <end position="101"/>
    </location>
</feature>
<name>A0A015JPI2_RHIIW</name>
<dbReference type="Pfam" id="PF07707">
    <property type="entry name" value="BACK"/>
    <property type="match status" value="1"/>
</dbReference>
<dbReference type="InterPro" id="IPR000210">
    <property type="entry name" value="BTB/POZ_dom"/>
</dbReference>
<dbReference type="SMART" id="SM00875">
    <property type="entry name" value="BACK"/>
    <property type="match status" value="1"/>
</dbReference>
<dbReference type="SMR" id="A0A015JPI2"/>
<comment type="caution">
    <text evidence="2">The sequence shown here is derived from an EMBL/GenBank/DDBJ whole genome shotgun (WGS) entry which is preliminary data.</text>
</comment>
<evidence type="ECO:0000259" key="1">
    <source>
        <dbReference type="PROSITE" id="PS50097"/>
    </source>
</evidence>
<evidence type="ECO:0000313" key="2">
    <source>
        <dbReference type="EMBL" id="EXX71442.1"/>
    </source>
</evidence>
<dbReference type="InterPro" id="IPR051481">
    <property type="entry name" value="BTB-POZ/Galectin-3-binding"/>
</dbReference>
<dbReference type="PANTHER" id="PTHR24410">
    <property type="entry name" value="HL07962P-RELATED"/>
    <property type="match status" value="1"/>
</dbReference>
<protein>
    <recommendedName>
        <fullName evidence="1">BTB domain-containing protein</fullName>
    </recommendedName>
</protein>
<reference evidence="2 3" key="1">
    <citation type="submission" date="2014-02" db="EMBL/GenBank/DDBJ databases">
        <title>Single nucleus genome sequencing reveals high similarity among nuclei of an endomycorrhizal fungus.</title>
        <authorList>
            <person name="Lin K."/>
            <person name="Geurts R."/>
            <person name="Zhang Z."/>
            <person name="Limpens E."/>
            <person name="Saunders D.G."/>
            <person name="Mu D."/>
            <person name="Pang E."/>
            <person name="Cao H."/>
            <person name="Cha H."/>
            <person name="Lin T."/>
            <person name="Zhou Q."/>
            <person name="Shang Y."/>
            <person name="Li Y."/>
            <person name="Ivanov S."/>
            <person name="Sharma T."/>
            <person name="Velzen R.V."/>
            <person name="Ruijter N.D."/>
            <person name="Aanen D.K."/>
            <person name="Win J."/>
            <person name="Kamoun S."/>
            <person name="Bisseling T."/>
            <person name="Huang S."/>
        </authorList>
    </citation>
    <scope>NUCLEOTIDE SEQUENCE [LARGE SCALE GENOMIC DNA]</scope>
    <source>
        <strain evidence="3">DAOM197198w</strain>
    </source>
</reference>
<dbReference type="Gene3D" id="3.30.710.10">
    <property type="entry name" value="Potassium Channel Kv1.1, Chain A"/>
    <property type="match status" value="1"/>
</dbReference>
<sequence>MSGKIAVKKFYGGLLRDILLMLNNADDYDVIIQVGKNQNIKEFRAHSNILRARSKYFKTALSENWIAKKNNLIEFKKPNISPDIFDIILKYIYTGKIRLTDESGEDILGLIVAFKEFLFNDILIYLEDCMIKYQLRWIQQNLVFVLHTVSKIPECKKLRDHCIKFIVEDPQMFITSKDFLSLDGDILFELLKRDDLQIEEIVIWDYLIKWVIEQTTGLGSENGDRTKWNNENCEALKEKLEKFIPLIRFSEISSDDFFDKIRPFEAIIPRNIYEEVLKYYMKGTLSEGITTLPPRVGMIDIESKIIKPKHAFIIANWIDRKDEKAIRNKSDLKYNFKRIYYSGWHGTNIMAINRVRDRCKDNQDPHLILVNQRQNTDNTFQQKSRNVVSQEKISQNFKKIYGEYISFISHNEGFIFSFENDNVKNTKISRNINDSISFNSFNESSGQNVHVKMSEYCNGNVVRKNENFVPKEVEIFIVYKIK</sequence>
<dbReference type="SUPFAM" id="SSF54695">
    <property type="entry name" value="POZ domain"/>
    <property type="match status" value="1"/>
</dbReference>
<dbReference type="InterPro" id="IPR011333">
    <property type="entry name" value="SKP1/BTB/POZ_sf"/>
</dbReference>
<proteinExistence type="predicted"/>